<dbReference type="Gene3D" id="1.10.720.30">
    <property type="entry name" value="SAP domain"/>
    <property type="match status" value="1"/>
</dbReference>
<sequence length="49" mass="5370">MTPPESEAGETDVKPTSANTVDEIKSYLDKHGISYTSTMKKDELLALVK</sequence>
<dbReference type="InterPro" id="IPR025856">
    <property type="entry name" value="HeH/LEM_domain"/>
</dbReference>
<dbReference type="Proteomes" id="UP000518255">
    <property type="component" value="Unassembled WGS sequence"/>
</dbReference>
<evidence type="ECO:0000259" key="1">
    <source>
        <dbReference type="Pfam" id="PF12949"/>
    </source>
</evidence>
<dbReference type="Pfam" id="PF12949">
    <property type="entry name" value="HeH"/>
    <property type="match status" value="1"/>
</dbReference>
<gene>
    <name evidence="2" type="ORF">H5R63_06230</name>
</gene>
<dbReference type="EMBL" id="JACIUY010000059">
    <property type="protein sequence ID" value="MBB1086377.1"/>
    <property type="molecule type" value="Genomic_DNA"/>
</dbReference>
<organism evidence="2 3">
    <name type="scientific">Limosilactobacillus fastidiosus</name>
    <dbReference type="NCBI Taxonomy" id="2759855"/>
    <lineage>
        <taxon>Bacteria</taxon>
        <taxon>Bacillati</taxon>
        <taxon>Bacillota</taxon>
        <taxon>Bacilli</taxon>
        <taxon>Lactobacillales</taxon>
        <taxon>Lactobacillaceae</taxon>
        <taxon>Limosilactobacillus</taxon>
    </lineage>
</organism>
<evidence type="ECO:0000313" key="3">
    <source>
        <dbReference type="Proteomes" id="UP000518255"/>
    </source>
</evidence>
<comment type="caution">
    <text evidence="2">The sequence shown here is derived from an EMBL/GenBank/DDBJ whole genome shotgun (WGS) entry which is preliminary data.</text>
</comment>
<proteinExistence type="predicted"/>
<feature type="domain" description="HeH/LEM" evidence="1">
    <location>
        <begin position="20"/>
        <end position="49"/>
    </location>
</feature>
<evidence type="ECO:0000313" key="2">
    <source>
        <dbReference type="EMBL" id="MBB1086377.1"/>
    </source>
</evidence>
<dbReference type="InterPro" id="IPR036361">
    <property type="entry name" value="SAP_dom_sf"/>
</dbReference>
<reference evidence="2 3" key="1">
    <citation type="submission" date="2020-07" db="EMBL/GenBank/DDBJ databases">
        <title>Description of Limosilactobacillus balticus sp. nov., Limosilactobacillus agrestis sp. nov., Limosilactobacillus albertensis sp. nov., Limosilactobacillus rudii sp. nov., Limosilactobacillus fastidiosus sp. nov., five novel Limosilactobacillus species isolated from the vertebrate gastrointestinal tract, and proposal of 6 subspecies of Limosilactobacillus reuteri adapted to the gastrointestinal tract of specific vertebrate hosts.</title>
        <authorList>
            <person name="Li F."/>
            <person name="Cheng C."/>
            <person name="Zheng J."/>
            <person name="Quevedo R.M."/>
            <person name="Li J."/>
            <person name="Roos S."/>
            <person name="Gaenzle M.G."/>
            <person name="Walter J."/>
        </authorList>
    </citation>
    <scope>NUCLEOTIDE SEQUENCE [LARGE SCALE GENOMIC DNA]</scope>
    <source>
        <strain evidence="2 3">WF-MA3-C</strain>
    </source>
</reference>
<name>A0A7W3TZX5_9LACO</name>
<dbReference type="AlphaFoldDB" id="A0A7W3TZX5"/>
<protein>
    <recommendedName>
        <fullName evidence="1">HeH/LEM domain-containing protein</fullName>
    </recommendedName>
</protein>
<accession>A0A7W3TZX5</accession>